<dbReference type="EMBL" id="KJ019065">
    <property type="protein sequence ID" value="AIX23053.1"/>
    <property type="molecule type" value="Genomic_DNA"/>
</dbReference>
<accession>A0A0E3HVY4</accession>
<evidence type="ECO:0000313" key="6">
    <source>
        <dbReference type="EMBL" id="AIX20751.1"/>
    </source>
</evidence>
<dbReference type="Proteomes" id="UP000185387">
    <property type="component" value="Segment"/>
</dbReference>
<dbReference type="EMBL" id="KJ019153">
    <property type="protein sequence ID" value="AIX44283.1"/>
    <property type="molecule type" value="Genomic_DNA"/>
</dbReference>
<evidence type="ECO:0000313" key="24">
    <source>
        <dbReference type="EMBL" id="AIX46561.1"/>
    </source>
</evidence>
<evidence type="ECO:0000313" key="21">
    <source>
        <dbReference type="EMBL" id="AIX44283.1"/>
    </source>
</evidence>
<evidence type="ECO:0000313" key="16">
    <source>
        <dbReference type="EMBL" id="AIX35411.1"/>
    </source>
</evidence>
<dbReference type="EMBL" id="KJ019033">
    <property type="protein sequence ID" value="AIX15766.1"/>
    <property type="molecule type" value="Genomic_DNA"/>
</dbReference>
<dbReference type="EMBL" id="KJ019076">
    <property type="protein sequence ID" value="AIX25502.1"/>
    <property type="molecule type" value="Genomic_DNA"/>
</dbReference>
<evidence type="ECO:0000313" key="19">
    <source>
        <dbReference type="EMBL" id="AIX40017.1"/>
    </source>
</evidence>
<evidence type="ECO:0000313" key="20">
    <source>
        <dbReference type="EMBL" id="AIX40225.1"/>
    </source>
</evidence>
<dbReference type="Proteomes" id="UP000033004">
    <property type="component" value="Segment"/>
</dbReference>
<dbReference type="Proteomes" id="UP000185406">
    <property type="component" value="Segment"/>
</dbReference>
<evidence type="ECO:0000313" key="13">
    <source>
        <dbReference type="EMBL" id="AIX27998.1"/>
    </source>
</evidence>
<evidence type="ECO:0000313" key="7">
    <source>
        <dbReference type="EMBL" id="AIX23053.1"/>
    </source>
</evidence>
<dbReference type="EMBL" id="KJ019026">
    <property type="protein sequence ID" value="AIX14255.1"/>
    <property type="molecule type" value="Genomic_DNA"/>
</dbReference>
<dbReference type="Proteomes" id="UP000185409">
    <property type="component" value="Segment"/>
</dbReference>
<evidence type="ECO:0000313" key="11">
    <source>
        <dbReference type="EMBL" id="AIX26585.1"/>
    </source>
</evidence>
<dbReference type="Proteomes" id="UP000185398">
    <property type="component" value="Segment"/>
</dbReference>
<dbReference type="EMBL" id="KJ019114">
    <property type="protein sequence ID" value="AIX34988.1"/>
    <property type="molecule type" value="Genomic_DNA"/>
</dbReference>
<evidence type="ECO:0000313" key="3">
    <source>
        <dbReference type="EMBL" id="AIX15766.1"/>
    </source>
</evidence>
<evidence type="ECO:0000313" key="10">
    <source>
        <dbReference type="EMBL" id="AIX25502.1"/>
    </source>
</evidence>
<dbReference type="Proteomes" id="UP000185407">
    <property type="component" value="Segment"/>
</dbReference>
<evidence type="ECO:0000313" key="12">
    <source>
        <dbReference type="EMBL" id="AIX27223.1"/>
    </source>
</evidence>
<evidence type="ECO:0000313" key="18">
    <source>
        <dbReference type="EMBL" id="AIX39590.1"/>
    </source>
</evidence>
<dbReference type="Proteomes" id="UP000185388">
    <property type="component" value="Segment"/>
</dbReference>
<dbReference type="EMBL" id="KJ019157">
    <property type="protein sequence ID" value="AIX45204.1"/>
    <property type="molecule type" value="Genomic_DNA"/>
</dbReference>
<evidence type="ECO:0000313" key="2">
    <source>
        <dbReference type="EMBL" id="AIX15120.1"/>
    </source>
</evidence>
<protein>
    <submittedName>
        <fullName evidence="17">Uncharacterized protein</fullName>
    </submittedName>
</protein>
<dbReference type="EMBL" id="KJ019084">
    <property type="protein sequence ID" value="AIX27223.1"/>
    <property type="molecule type" value="Genomic_DNA"/>
</dbReference>
<dbReference type="Proteomes" id="UP000185402">
    <property type="component" value="Segment"/>
</dbReference>
<dbReference type="Proteomes" id="UP000185404">
    <property type="component" value="Segment"/>
</dbReference>
<dbReference type="Proteomes" id="UP000185389">
    <property type="component" value="Segment"/>
</dbReference>
<dbReference type="EMBL" id="KJ019158">
    <property type="protein sequence ID" value="AIX45412.1"/>
    <property type="molecule type" value="Genomic_DNA"/>
</dbReference>
<dbReference type="Proteomes" id="UP000185403">
    <property type="component" value="Segment"/>
</dbReference>
<evidence type="ECO:0000313" key="8">
    <source>
        <dbReference type="EMBL" id="AIX23549.1"/>
    </source>
</evidence>
<dbReference type="Proteomes" id="UP000185396">
    <property type="component" value="Segment"/>
</dbReference>
<evidence type="ECO:0000313" key="17">
    <source>
        <dbReference type="EMBL" id="AIX36707.1"/>
    </source>
</evidence>
<dbReference type="Proteomes" id="UP000185400">
    <property type="component" value="Segment"/>
</dbReference>
<dbReference type="EMBL" id="KJ019055">
    <property type="protein sequence ID" value="AIX20751.1"/>
    <property type="molecule type" value="Genomic_DNA"/>
</dbReference>
<dbReference type="EMBL" id="KJ019088">
    <property type="protein sequence ID" value="AIX28206.1"/>
    <property type="molecule type" value="Genomic_DNA"/>
</dbReference>
<evidence type="ECO:0000313" key="1">
    <source>
        <dbReference type="EMBL" id="AIX14255.1"/>
    </source>
</evidence>
<dbReference type="EMBL" id="KJ019068">
    <property type="protein sequence ID" value="AIX23755.1"/>
    <property type="molecule type" value="Genomic_DNA"/>
</dbReference>
<dbReference type="EMBL" id="KJ019137">
    <property type="protein sequence ID" value="AIX40017.1"/>
    <property type="molecule type" value="Genomic_DNA"/>
</dbReference>
<evidence type="ECO:0000313" key="4">
    <source>
        <dbReference type="EMBL" id="AIX16876.1"/>
    </source>
</evidence>
<dbReference type="Proteomes" id="UP000185397">
    <property type="component" value="Segment"/>
</dbReference>
<dbReference type="Proteomes" id="UP000185391">
    <property type="component" value="Segment"/>
</dbReference>
<sequence>MTNPVPATEYELNEALRAINECLLAIHKRLEQVENHVNELPTPDKTYYKPEGHTEYLNTKENYDEIYKRLRELEDGV</sequence>
<evidence type="ECO:0000313" key="15">
    <source>
        <dbReference type="EMBL" id="AIX34988.1"/>
    </source>
</evidence>
<dbReference type="EMBL" id="KJ019163">
    <property type="protein sequence ID" value="AIX46561.1"/>
    <property type="molecule type" value="Genomic_DNA"/>
</dbReference>
<dbReference type="Proteomes" id="UP000185390">
    <property type="component" value="Segment"/>
</dbReference>
<dbReference type="EMBL" id="KJ019039">
    <property type="protein sequence ID" value="AIX17085.1"/>
    <property type="molecule type" value="Genomic_DNA"/>
</dbReference>
<dbReference type="Proteomes" id="UP000185394">
    <property type="component" value="Segment"/>
</dbReference>
<dbReference type="Proteomes" id="UP000185395">
    <property type="component" value="Segment"/>
</dbReference>
<name>A0A0E3HVY4_9CAUD</name>
<dbReference type="Proteomes" id="UP000185401">
    <property type="component" value="Segment"/>
</dbReference>
<dbReference type="EMBL" id="KJ019030">
    <property type="protein sequence ID" value="AIX15120.1"/>
    <property type="molecule type" value="Genomic_DNA"/>
</dbReference>
<gene>
    <name evidence="18" type="ORF">Syn7803C101_72</name>
    <name evidence="19" type="ORF">Syn7803C104_73</name>
    <name evidence="20" type="ORF">Syn7803C107_71</name>
    <name evidence="21" type="ORF">Syn7803C26_71</name>
    <name evidence="22" type="ORF">Syn7803C31_72</name>
    <name evidence="23" type="ORF">Syn7803C33_69</name>
    <name evidence="24" type="ORF">Syn7803C38_69</name>
    <name evidence="1" type="ORF">Syn7803C42_70</name>
    <name evidence="2" type="ORF">Syn7803C47_71</name>
    <name evidence="3" type="ORF">Syn7803C53_69</name>
    <name evidence="4" type="ORF">Syn7803C59_69</name>
    <name evidence="5" type="ORF">Syn7803C60_69</name>
    <name evidence="6" type="ORF">Syn7803C86_71</name>
    <name evidence="7" type="ORF">Syn7803C99_70</name>
    <name evidence="8" type="ORF">Syn7803US101_70</name>
    <name evidence="9" type="ORF">Syn7803US102_70</name>
    <name evidence="10" type="ORF">Syn7803US112_70</name>
    <name evidence="11" type="ORF">Syn7803US117_70</name>
    <name evidence="12" type="ORF">Syn7803US123_72</name>
    <name evidence="13" type="ORF">Syn7803US19_69</name>
    <name evidence="14" type="ORF">Syn7803US1_70</name>
    <name evidence="15" type="ORF">Syn7803US60_70</name>
    <name evidence="16" type="ORF">Syn7803US62_70</name>
    <name evidence="17" type="ORF">Syn7803US79_71</name>
</gene>
<reference evidence="25 26" key="1">
    <citation type="submission" date="2013-12" db="EMBL/GenBank/DDBJ databases">
        <title>Ecological redundancy of diverse viral populations within a natural community.</title>
        <authorList>
            <person name="Gregory A.C."/>
            <person name="LaButti K."/>
            <person name="Copeland A."/>
            <person name="Woyke T."/>
            <person name="Sullivan M.B."/>
        </authorList>
    </citation>
    <scope>NUCLEOTIDE SEQUENCE [LARGE SCALE GENOMIC DNA]</scope>
    <source>
        <strain evidence="18">Syn7803C101</strain>
        <strain evidence="19">Syn7803C104</strain>
        <strain evidence="20">Syn7803C107</strain>
        <strain evidence="21">Syn7803C26</strain>
        <strain evidence="22">Syn7803C31</strain>
        <strain evidence="23">Syn7803C33</strain>
        <strain evidence="24">Syn7803C38</strain>
        <strain evidence="1">Syn7803C42</strain>
        <strain evidence="2">Syn7803C47</strain>
        <strain evidence="3">Syn7803C53</strain>
        <strain evidence="4">Syn7803C59</strain>
        <strain evidence="5">Syn7803C60</strain>
        <strain evidence="6">Syn7803C86</strain>
        <strain evidence="7">Syn7803C99</strain>
        <strain evidence="14">Syn7803US1</strain>
        <strain evidence="8">Syn7803US101</strain>
        <strain evidence="9">Syn7803US102</strain>
        <strain evidence="10">Syn7803US112</strain>
        <strain evidence="11">Syn7803US117</strain>
        <strain evidence="12">Syn7803US123</strain>
        <strain evidence="13">Syn7803US19</strain>
        <strain evidence="15">Syn7803US60</strain>
        <strain evidence="16">Syn7803US62</strain>
        <strain evidence="17">Syn7803US79</strain>
    </source>
</reference>
<dbReference type="Proteomes" id="UP000185408">
    <property type="component" value="Segment"/>
</dbReference>
<evidence type="ECO:0000313" key="22">
    <source>
        <dbReference type="EMBL" id="AIX45204.1"/>
    </source>
</evidence>
<dbReference type="EMBL" id="KJ019087">
    <property type="protein sequence ID" value="AIX27998.1"/>
    <property type="molecule type" value="Genomic_DNA"/>
</dbReference>
<evidence type="ECO:0000313" key="25">
    <source>
        <dbReference type="Proteomes" id="UP000033004"/>
    </source>
</evidence>
<dbReference type="Proteomes" id="UP000185399">
    <property type="component" value="Segment"/>
</dbReference>
<dbReference type="Proteomes" id="UP000185392">
    <property type="component" value="Segment"/>
</dbReference>
<dbReference type="Proteomes" id="UP000185393">
    <property type="component" value="Segment"/>
</dbReference>
<dbReference type="EMBL" id="KJ019038">
    <property type="protein sequence ID" value="AIX16876.1"/>
    <property type="molecule type" value="Genomic_DNA"/>
</dbReference>
<dbReference type="Proteomes" id="UP000185405">
    <property type="component" value="Segment"/>
</dbReference>
<dbReference type="EMBL" id="KJ019081">
    <property type="protein sequence ID" value="AIX26585.1"/>
    <property type="molecule type" value="Genomic_DNA"/>
</dbReference>
<evidence type="ECO:0000313" key="26">
    <source>
        <dbReference type="Proteomes" id="UP000185387"/>
    </source>
</evidence>
<dbReference type="EMBL" id="KJ019122">
    <property type="protein sequence ID" value="AIX36707.1"/>
    <property type="molecule type" value="Genomic_DNA"/>
</dbReference>
<proteinExistence type="predicted"/>
<dbReference type="EMBL" id="KJ019135">
    <property type="protein sequence ID" value="AIX39590.1"/>
    <property type="molecule type" value="Genomic_DNA"/>
</dbReference>
<evidence type="ECO:0000313" key="23">
    <source>
        <dbReference type="EMBL" id="AIX45412.1"/>
    </source>
</evidence>
<dbReference type="EMBL" id="KJ019067">
    <property type="protein sequence ID" value="AIX23549.1"/>
    <property type="molecule type" value="Genomic_DNA"/>
</dbReference>
<organism evidence="17 25">
    <name type="scientific">Synechococcus phage ACG-2014a</name>
    <dbReference type="NCBI Taxonomy" id="1493507"/>
    <lineage>
        <taxon>Viruses</taxon>
        <taxon>Duplodnaviria</taxon>
        <taxon>Heunggongvirae</taxon>
        <taxon>Uroviricota</taxon>
        <taxon>Caudoviricetes</taxon>
        <taxon>Pantevenvirales</taxon>
        <taxon>Kyanoviridae</taxon>
        <taxon>Acionnavirus</taxon>
        <taxon>Acionnavirus monteraybay</taxon>
    </lineage>
</organism>
<dbReference type="EMBL" id="KJ019116">
    <property type="protein sequence ID" value="AIX35411.1"/>
    <property type="molecule type" value="Genomic_DNA"/>
</dbReference>
<evidence type="ECO:0000313" key="5">
    <source>
        <dbReference type="EMBL" id="AIX17085.1"/>
    </source>
</evidence>
<dbReference type="EMBL" id="KJ019138">
    <property type="protein sequence ID" value="AIX40225.1"/>
    <property type="molecule type" value="Genomic_DNA"/>
</dbReference>
<evidence type="ECO:0000313" key="14">
    <source>
        <dbReference type="EMBL" id="AIX28206.1"/>
    </source>
</evidence>
<evidence type="ECO:0000313" key="9">
    <source>
        <dbReference type="EMBL" id="AIX23755.1"/>
    </source>
</evidence>